<evidence type="ECO:0000256" key="3">
    <source>
        <dbReference type="ARBA" id="ARBA00022989"/>
    </source>
</evidence>
<evidence type="ECO:0000256" key="6">
    <source>
        <dbReference type="SAM" id="Phobius"/>
    </source>
</evidence>
<keyword evidence="4 6" id="KW-0472">Membrane</keyword>
<dbReference type="PANTHER" id="PTHR15549:SF30">
    <property type="entry name" value="MID2 DOMAIN-CONTAINING PROTEIN"/>
    <property type="match status" value="1"/>
</dbReference>
<evidence type="ECO:0000256" key="5">
    <source>
        <dbReference type="SAM" id="MobiDB-lite"/>
    </source>
</evidence>
<feature type="compositionally biased region" description="Low complexity" evidence="5">
    <location>
        <begin position="322"/>
        <end position="333"/>
    </location>
</feature>
<name>A0A427Y8W4_9TREE</name>
<dbReference type="RefSeq" id="XP_028479731.1">
    <property type="nucleotide sequence ID" value="XM_028615874.1"/>
</dbReference>
<dbReference type="AlphaFoldDB" id="A0A427Y8W4"/>
<feature type="compositionally biased region" description="Low complexity" evidence="5">
    <location>
        <begin position="632"/>
        <end position="641"/>
    </location>
</feature>
<dbReference type="STRING" id="105984.A0A427Y8W4"/>
<dbReference type="InterPro" id="IPR051694">
    <property type="entry name" value="Immunoregulatory_rcpt-like"/>
</dbReference>
<evidence type="ECO:0000256" key="4">
    <source>
        <dbReference type="ARBA" id="ARBA00023136"/>
    </source>
</evidence>
<feature type="compositionally biased region" description="Low complexity" evidence="5">
    <location>
        <begin position="395"/>
        <end position="405"/>
    </location>
</feature>
<evidence type="ECO:0000313" key="8">
    <source>
        <dbReference type="Proteomes" id="UP000279236"/>
    </source>
</evidence>
<protein>
    <submittedName>
        <fullName evidence="7">Uncharacterized protein</fullName>
    </submittedName>
</protein>
<dbReference type="EMBL" id="RSCE01000001">
    <property type="protein sequence ID" value="RSH87523.1"/>
    <property type="molecule type" value="Genomic_DNA"/>
</dbReference>
<dbReference type="GO" id="GO:0016020">
    <property type="term" value="C:membrane"/>
    <property type="evidence" value="ECO:0007669"/>
    <property type="project" value="UniProtKB-SubCell"/>
</dbReference>
<reference evidence="7 8" key="1">
    <citation type="submission" date="2018-11" db="EMBL/GenBank/DDBJ databases">
        <title>Genome sequence of Apiotrichum porosum DSM 27194.</title>
        <authorList>
            <person name="Aliyu H."/>
            <person name="Gorte O."/>
            <person name="Ochsenreither K."/>
        </authorList>
    </citation>
    <scope>NUCLEOTIDE SEQUENCE [LARGE SCALE GENOMIC DNA]</scope>
    <source>
        <strain evidence="7 8">DSM 27194</strain>
    </source>
</reference>
<feature type="compositionally biased region" description="Acidic residues" evidence="5">
    <location>
        <begin position="670"/>
        <end position="680"/>
    </location>
</feature>
<feature type="compositionally biased region" description="Low complexity" evidence="5">
    <location>
        <begin position="649"/>
        <end position="662"/>
    </location>
</feature>
<evidence type="ECO:0000256" key="2">
    <source>
        <dbReference type="ARBA" id="ARBA00022692"/>
    </source>
</evidence>
<keyword evidence="8" id="KW-1185">Reference proteome</keyword>
<feature type="region of interest" description="Disordered" evidence="5">
    <location>
        <begin position="308"/>
        <end position="333"/>
    </location>
</feature>
<feature type="region of interest" description="Disordered" evidence="5">
    <location>
        <begin position="627"/>
        <end position="680"/>
    </location>
</feature>
<keyword evidence="2 6" id="KW-0812">Transmembrane</keyword>
<comment type="caution">
    <text evidence="7">The sequence shown here is derived from an EMBL/GenBank/DDBJ whole genome shotgun (WGS) entry which is preliminary data.</text>
</comment>
<dbReference type="GeneID" id="39584574"/>
<gene>
    <name evidence="7" type="ORF">EHS24_000031</name>
</gene>
<dbReference type="OrthoDB" id="2596929at2759"/>
<dbReference type="PANTHER" id="PTHR15549">
    <property type="entry name" value="PAIRED IMMUNOGLOBULIN-LIKE TYPE 2 RECEPTOR"/>
    <property type="match status" value="1"/>
</dbReference>
<organism evidence="7 8">
    <name type="scientific">Apiotrichum porosum</name>
    <dbReference type="NCBI Taxonomy" id="105984"/>
    <lineage>
        <taxon>Eukaryota</taxon>
        <taxon>Fungi</taxon>
        <taxon>Dikarya</taxon>
        <taxon>Basidiomycota</taxon>
        <taxon>Agaricomycotina</taxon>
        <taxon>Tremellomycetes</taxon>
        <taxon>Trichosporonales</taxon>
        <taxon>Trichosporonaceae</taxon>
        <taxon>Apiotrichum</taxon>
    </lineage>
</organism>
<dbReference type="Proteomes" id="UP000279236">
    <property type="component" value="Unassembled WGS sequence"/>
</dbReference>
<sequence length="680" mass="69242">MHNQARAALHMGLAKRAGSIDPAALSAIHAAESASSVSAAAAAAAAAKTATSVAAAVKTSAAAVVTTSAAAAATSKVAAVTTAAAAQTTVASVVASTKAQTTPAAAAATTSAVIKVGTAVGNTATDDIVTTTTAAAVTSTTKAAGTTVTSHSSSNTVKVVTQSASTTRASSTSSHSASSTASAAAASASSSGVSSGTIAGIVIGVLLGVAFIGTVGMFLYKKMKARDYDNGAAPWTKMDNDDVTPFPANEKGPAATQTQDNYYGGAAAPMGGSNRALAIARQNAFYEDGTPRPDSVVDNNFAGYGAGHVYNSYPDQPSPSSQHYPAPAQHYPAQPQQAYPYQQGAVSTPVQQAYPSQYPQQYGGYDRSAVTPMSMTAPVQNPFDDGGYHEQQLQSGSPTSTSSGPRQLVGPGQQYGASSVMPVPVPVPAPVPLGRPEAPNTYDDIAAAEMYADDRYADDHLAAPAPVGLMRPYAEQDPYTPHTAVDDAEWAGAAQTGIRDSAVSHSSPLPEPVPLPTLTPMSPLMNPVSFNDDSTDLNHFNQQVAVPSSQGHQLALNDEDEDEETSRMYTEVARAAGVPDPNGAHVDAMRTQPYRHGQPLTPLPEVATPQSGNIALEPEVQRAVVPRPLPATPNTAPLATRSANPPSPVTSMPTSAAASSSRLPPPAADAVDEEDAYGGI</sequence>
<feature type="transmembrane region" description="Helical" evidence="6">
    <location>
        <begin position="198"/>
        <end position="220"/>
    </location>
</feature>
<comment type="subcellular location">
    <subcellularLocation>
        <location evidence="1">Membrane</location>
        <topology evidence="1">Single-pass membrane protein</topology>
    </subcellularLocation>
</comment>
<evidence type="ECO:0000313" key="7">
    <source>
        <dbReference type="EMBL" id="RSH87523.1"/>
    </source>
</evidence>
<evidence type="ECO:0000256" key="1">
    <source>
        <dbReference type="ARBA" id="ARBA00004167"/>
    </source>
</evidence>
<proteinExistence type="predicted"/>
<keyword evidence="3 6" id="KW-1133">Transmembrane helix</keyword>
<feature type="region of interest" description="Disordered" evidence="5">
    <location>
        <begin position="375"/>
        <end position="420"/>
    </location>
</feature>
<dbReference type="GO" id="GO:0071944">
    <property type="term" value="C:cell periphery"/>
    <property type="evidence" value="ECO:0007669"/>
    <property type="project" value="UniProtKB-ARBA"/>
</dbReference>
<accession>A0A427Y8W4</accession>